<gene>
    <name evidence="1" type="ORF">Cgig2_018056</name>
</gene>
<name>A0A9Q1JN77_9CARY</name>
<dbReference type="AlphaFoldDB" id="A0A9Q1JN77"/>
<dbReference type="EMBL" id="JAKOGI010001265">
    <property type="protein sequence ID" value="KAJ8426588.1"/>
    <property type="molecule type" value="Genomic_DNA"/>
</dbReference>
<dbReference type="Proteomes" id="UP001153076">
    <property type="component" value="Unassembled WGS sequence"/>
</dbReference>
<proteinExistence type="predicted"/>
<sequence>MRSNVVAAIARSSSSGIIQDSGILIHFPHSFVLGNFNPCFPLFYTLQFLFQCRNYSIDVNANRYDSLDDDDDDDPELFLKFVRRQCKLGFSRIMPSPSFILWPPSSLFHCHPNWCCCHLGHVHLGFSLVGKHLELGIPLDVVIFTTLINGLIHDHQLG</sequence>
<reference evidence="1" key="1">
    <citation type="submission" date="2022-04" db="EMBL/GenBank/DDBJ databases">
        <title>Carnegiea gigantea Genome sequencing and assembly v2.</title>
        <authorList>
            <person name="Copetti D."/>
            <person name="Sanderson M.J."/>
            <person name="Burquez A."/>
            <person name="Wojciechowski M.F."/>
        </authorList>
    </citation>
    <scope>NUCLEOTIDE SEQUENCE</scope>
    <source>
        <strain evidence="1">SGP5-SGP5p</strain>
        <tissue evidence="1">Aerial part</tissue>
    </source>
</reference>
<keyword evidence="2" id="KW-1185">Reference proteome</keyword>
<protein>
    <submittedName>
        <fullName evidence="1">Uncharacterized protein</fullName>
    </submittedName>
</protein>
<accession>A0A9Q1JN77</accession>
<organism evidence="1 2">
    <name type="scientific">Carnegiea gigantea</name>
    <dbReference type="NCBI Taxonomy" id="171969"/>
    <lineage>
        <taxon>Eukaryota</taxon>
        <taxon>Viridiplantae</taxon>
        <taxon>Streptophyta</taxon>
        <taxon>Embryophyta</taxon>
        <taxon>Tracheophyta</taxon>
        <taxon>Spermatophyta</taxon>
        <taxon>Magnoliopsida</taxon>
        <taxon>eudicotyledons</taxon>
        <taxon>Gunneridae</taxon>
        <taxon>Pentapetalae</taxon>
        <taxon>Caryophyllales</taxon>
        <taxon>Cactineae</taxon>
        <taxon>Cactaceae</taxon>
        <taxon>Cactoideae</taxon>
        <taxon>Echinocereeae</taxon>
        <taxon>Carnegiea</taxon>
    </lineage>
</organism>
<evidence type="ECO:0000313" key="2">
    <source>
        <dbReference type="Proteomes" id="UP001153076"/>
    </source>
</evidence>
<comment type="caution">
    <text evidence="1">The sequence shown here is derived from an EMBL/GenBank/DDBJ whole genome shotgun (WGS) entry which is preliminary data.</text>
</comment>
<evidence type="ECO:0000313" key="1">
    <source>
        <dbReference type="EMBL" id="KAJ8426588.1"/>
    </source>
</evidence>